<organism evidence="1 2">
    <name type="scientific">Streptomyces rimosus subsp. rimosus</name>
    <dbReference type="NCBI Taxonomy" id="132474"/>
    <lineage>
        <taxon>Bacteria</taxon>
        <taxon>Bacillati</taxon>
        <taxon>Actinomycetota</taxon>
        <taxon>Actinomycetes</taxon>
        <taxon>Kitasatosporales</taxon>
        <taxon>Streptomycetaceae</taxon>
        <taxon>Streptomyces</taxon>
    </lineage>
</organism>
<keyword evidence="2" id="KW-1185">Reference proteome</keyword>
<evidence type="ECO:0000313" key="1">
    <source>
        <dbReference type="EMBL" id="UNZ00729.1"/>
    </source>
</evidence>
<reference evidence="1 2" key="1">
    <citation type="submission" date="2022-03" db="EMBL/GenBank/DDBJ databases">
        <title>Complete genome of Streptomyces rimosus ssp. rimosus R7 (=ATCC 10970).</title>
        <authorList>
            <person name="Beganovic S."/>
            <person name="Ruckert C."/>
            <person name="Busche T."/>
            <person name="Kalinowski J."/>
            <person name="Wittmann C."/>
        </authorList>
    </citation>
    <scope>NUCLEOTIDE SEQUENCE [LARGE SCALE GENOMIC DNA]</scope>
    <source>
        <strain evidence="1 2">R7</strain>
    </source>
</reference>
<protein>
    <recommendedName>
        <fullName evidence="3">LuxR family transcriptional regulator</fullName>
    </recommendedName>
</protein>
<evidence type="ECO:0008006" key="3">
    <source>
        <dbReference type="Google" id="ProtNLM"/>
    </source>
</evidence>
<proteinExistence type="predicted"/>
<gene>
    <name evidence="1" type="ORF">SRIMR7_01090</name>
</gene>
<dbReference type="Gene3D" id="1.10.10.10">
    <property type="entry name" value="Winged helix-like DNA-binding domain superfamily/Winged helix DNA-binding domain"/>
    <property type="match status" value="1"/>
</dbReference>
<sequence>MGFTAYPACANERTRTREELAAFMNESRFDIDQQARPPAQRVRGGREAGEVMARLLAGTRRELLSLHDPSGGLEQQISERLLARAASLVRTAVDRVPTVRQLASRRGLVNDTELGTFAWKSGGHARVMREIPFRMAVMDRTVAILPTDLDAFFNGLPIIRDPVVVRALVRAHRSWWKTSEDPAAHERTDGPPAHLLPVLDCLLAGLTDDAAGARLSLSPRTYSRRVNELLTLLQTNSRFRAGAEAIRRGWA</sequence>
<dbReference type="EMBL" id="CP094298">
    <property type="protein sequence ID" value="UNZ00729.1"/>
    <property type="molecule type" value="Genomic_DNA"/>
</dbReference>
<dbReference type="Proteomes" id="UP000829494">
    <property type="component" value="Chromosome"/>
</dbReference>
<dbReference type="InterPro" id="IPR036388">
    <property type="entry name" value="WH-like_DNA-bd_sf"/>
</dbReference>
<accession>A0ABY3YWV5</accession>
<name>A0ABY3YWV5_STRRM</name>
<evidence type="ECO:0000313" key="2">
    <source>
        <dbReference type="Proteomes" id="UP000829494"/>
    </source>
</evidence>